<dbReference type="Proteomes" id="UP001470230">
    <property type="component" value="Unassembled WGS sequence"/>
</dbReference>
<dbReference type="Pfam" id="PF07728">
    <property type="entry name" value="AAA_5"/>
    <property type="match status" value="4"/>
</dbReference>
<feature type="compositionally biased region" description="Basic and acidic residues" evidence="5">
    <location>
        <begin position="944"/>
        <end position="960"/>
    </location>
</feature>
<feature type="compositionally biased region" description="Acidic residues" evidence="5">
    <location>
        <begin position="916"/>
        <end position="943"/>
    </location>
</feature>
<feature type="domain" description="Protein kinase" evidence="6">
    <location>
        <begin position="12"/>
        <end position="269"/>
    </location>
</feature>
<feature type="coiled-coil region" evidence="4">
    <location>
        <begin position="2687"/>
        <end position="2714"/>
    </location>
</feature>
<dbReference type="InterPro" id="IPR036465">
    <property type="entry name" value="vWFA_dom_sf"/>
</dbReference>
<dbReference type="InterPro" id="IPR011990">
    <property type="entry name" value="TPR-like_helical_dom_sf"/>
</dbReference>
<dbReference type="Gene3D" id="3.40.50.300">
    <property type="entry name" value="P-loop containing nucleotide triphosphate hydrolases"/>
    <property type="match status" value="6"/>
</dbReference>
<keyword evidence="2" id="KW-0547">Nucleotide-binding</keyword>
<dbReference type="InterPro" id="IPR000719">
    <property type="entry name" value="Prot_kinase_dom"/>
</dbReference>
<dbReference type="PROSITE" id="PS50011">
    <property type="entry name" value="PROTEIN_KINASE_DOM"/>
    <property type="match status" value="1"/>
</dbReference>
<dbReference type="InterPro" id="IPR011009">
    <property type="entry name" value="Kinase-like_dom_sf"/>
</dbReference>
<dbReference type="InterPro" id="IPR003593">
    <property type="entry name" value="AAA+_ATPase"/>
</dbReference>
<evidence type="ECO:0000256" key="5">
    <source>
        <dbReference type="SAM" id="MobiDB-lite"/>
    </source>
</evidence>
<dbReference type="SUPFAM" id="SSF56112">
    <property type="entry name" value="Protein kinase-like (PK-like)"/>
    <property type="match status" value="1"/>
</dbReference>
<evidence type="ECO:0000256" key="4">
    <source>
        <dbReference type="SAM" id="Coils"/>
    </source>
</evidence>
<dbReference type="InterPro" id="IPR011704">
    <property type="entry name" value="ATPase_dyneun-rel_AAA"/>
</dbReference>
<keyword evidence="3" id="KW-0067">ATP-binding</keyword>
<evidence type="ECO:0000256" key="2">
    <source>
        <dbReference type="ARBA" id="ARBA00022741"/>
    </source>
</evidence>
<feature type="compositionally biased region" description="Basic and acidic residues" evidence="5">
    <location>
        <begin position="4878"/>
        <end position="4891"/>
    </location>
</feature>
<dbReference type="Gene3D" id="1.25.40.10">
    <property type="entry name" value="Tetratricopeptide repeat domain"/>
    <property type="match status" value="1"/>
</dbReference>
<evidence type="ECO:0000313" key="8">
    <source>
        <dbReference type="Proteomes" id="UP001470230"/>
    </source>
</evidence>
<feature type="region of interest" description="Disordered" evidence="5">
    <location>
        <begin position="909"/>
        <end position="960"/>
    </location>
</feature>
<dbReference type="EMBL" id="JAPFFF010000054">
    <property type="protein sequence ID" value="KAK8838869.1"/>
    <property type="molecule type" value="Genomic_DNA"/>
</dbReference>
<dbReference type="InterPro" id="IPR001245">
    <property type="entry name" value="Ser-Thr/Tyr_kinase_cat_dom"/>
</dbReference>
<evidence type="ECO:0000313" key="7">
    <source>
        <dbReference type="EMBL" id="KAK8838869.1"/>
    </source>
</evidence>
<dbReference type="Pfam" id="PF07714">
    <property type="entry name" value="PK_Tyr_Ser-Thr"/>
    <property type="match status" value="1"/>
</dbReference>
<comment type="caution">
    <text evidence="7">The sequence shown here is derived from an EMBL/GenBank/DDBJ whole genome shotgun (WGS) entry which is preliminary data.</text>
</comment>
<evidence type="ECO:0000256" key="1">
    <source>
        <dbReference type="ARBA" id="ARBA00008171"/>
    </source>
</evidence>
<keyword evidence="8" id="KW-1185">Reference proteome</keyword>
<organism evidence="7 8">
    <name type="scientific">Tritrichomonas musculus</name>
    <dbReference type="NCBI Taxonomy" id="1915356"/>
    <lineage>
        <taxon>Eukaryota</taxon>
        <taxon>Metamonada</taxon>
        <taxon>Parabasalia</taxon>
        <taxon>Tritrichomonadida</taxon>
        <taxon>Tritrichomonadidae</taxon>
        <taxon>Tritrichomonas</taxon>
    </lineage>
</organism>
<protein>
    <recommendedName>
        <fullName evidence="6">Protein kinase domain-containing protein</fullName>
    </recommendedName>
</protein>
<evidence type="ECO:0000256" key="3">
    <source>
        <dbReference type="ARBA" id="ARBA00022840"/>
    </source>
</evidence>
<dbReference type="SMART" id="SM00382">
    <property type="entry name" value="AAA"/>
    <property type="match status" value="4"/>
</dbReference>
<dbReference type="PANTHER" id="PTHR48103:SF2">
    <property type="entry name" value="MIDASIN"/>
    <property type="match status" value="1"/>
</dbReference>
<dbReference type="PANTHER" id="PTHR48103">
    <property type="entry name" value="MIDASIN-RELATED"/>
    <property type="match status" value="1"/>
</dbReference>
<accession>A0ABR2GY46</accession>
<reference evidence="7 8" key="1">
    <citation type="submission" date="2024-04" db="EMBL/GenBank/DDBJ databases">
        <title>Tritrichomonas musculus Genome.</title>
        <authorList>
            <person name="Alves-Ferreira E."/>
            <person name="Grigg M."/>
            <person name="Lorenzi H."/>
            <person name="Galac M."/>
        </authorList>
    </citation>
    <scope>NUCLEOTIDE SEQUENCE [LARGE SCALE GENOMIC DNA]</scope>
    <source>
        <strain evidence="7 8">EAF2021</strain>
    </source>
</reference>
<feature type="region of interest" description="Disordered" evidence="5">
    <location>
        <begin position="4908"/>
        <end position="4933"/>
    </location>
</feature>
<feature type="region of interest" description="Disordered" evidence="5">
    <location>
        <begin position="4852"/>
        <end position="4891"/>
    </location>
</feature>
<sequence>MDRLILIDKTCFEGERKVNESGTTSVVVQLDTNEKYVKKIITNIKPSVHREELISFCESLRKPKYPCFMTPSYIYFDDHNLNILYHYKANQSLKDLLYQINQNDSSKSINEIQKIKILYGVSLFLEQYHLNKQTHGNLKLSNILVDEDYLPFVSDPILFQQFTKLPLNAININDNDNNPAEQSNNINLLPSSDIFSFAIIMLELFTERNIETNNNYHESKENLLKEAKNMIIDASVPRELTDILRLCLFNDQKEIQTAANIKESLGKLLIKKINENNFKNFVDLISLKEEKINRNIIELQKKADGGDIDSIYKYGYCRYLGKYCPQNKEEGMNYIRYAVSKGYQKAQLFYDYFRKDGSNYIENCEGDEKIMHLIADSSFLKDFQLNDIENRLKKDFMKEQKFDFDKIMFERINFIPTEGALHRLSLLHKYIKQRVPVLIEGPTGTSKTISVEIVCKYLDKKLIRFNLSSDTKSSNLIGNYAGNPEKWSGLEMKNGPYLDAFKNGFVLLLDEINLANPECLQFINDTLDSDVISTELNGKTIKIKRHPNFMLIATQNPNKGLFTHKRKDLGDDFKSRFQTINFPEISNEELLLIAKGLAKKFKYEKEKIIEKLVEFHVQWSNSEIVQNDIQCFTIREISNTVKALSKGEPVFDTIMNIYGARYEKDKQEVLEKLLKKNYPCFGESKDTKFKYFDDFHDCFKSKNLSKAFKSILSSFENDRHVIVVSKGGNGVTFIARLFAIWYKNKYLKSSLASSEEYFFSCTSDTQCSDLIGKQRPSKDLNSSMDNNQLIQWIDGFLIRAISEGQVAVVDNIDEAQPTITERFNSLMDREIGSKFETPENANQRFVYIQKGFHLLCTCKLENLEQMSPAFINRFDVIVLEDQIERNEKELKELISILMIQAHKALKLTSQARKDEQDNDDQQYDANIEDEDSDSGSDNDDDDEGFHFKPIKKEESKNQEKIDPQYKMVDLIYSKLNAGEQKENKIMNNIDMFQLSQLCKAVTIFNDYFQGTIDEKSIIDFSIDLLDKNKEIEISDEIKNKLLSPLLENQKDEQYRSDDNSFFFEKSPSLQKLMALLFACSLINLPVCITGPTGAGKTSLAREFARIRPIETNRRNQKFLMHSFSSETKPKNIFGTATIKNGKIDFSIGTLLTSMTDGLTFIADEYNLSPISTMKSIAPALEPIDNHKLYISGVDEPIKVHPNFFLIACQNELGTIGRNKVPSPVASRFRYFDYPKQDIDDISLICVDIANSLYEENEEKSFSKEDAEKIGIFMYKLNELALKFIPHWSLRDIYKYFRRIHNQDIKPKTFRIKNNYRLDDKKMKLLMNLLFYTFAPIDNKEIGSKQVKSGQSIDDNGIFTDVLELIGKVFLSKNGETINDHVKEQLNDLRICFNENPKIIEDGNHNKYLKKGIFEISLPFLMKYDDQIESNLPSLLNGMFQILLSDPTEPILLMGPPGMKTFLSQQFLKDAKIITLNPESTVAQLLGSSAFFSKQEAKLFYIEYICRVCHLYEKIPIYIEQFKNGTLKEPQNKDEFQKEVNQIKTNLPKSFQYSITHLFEKLFDENKDDSNKCILSNLELEFRPGLFLWAILEGKSLILKDLSNLPTIVLERFNELFSGKHNLTINEDMHNTIVDDDNKELTNFDLNFRVFATCPPNSVSKLSEAVLSRFSVIWIPNYETTEQEIVLKSYVKLNGLKFDESFIKVIIDFSKKMNDELGKSFSFPQIINAIEMCSRLNENQIINEEKCEDNIKMILYFLGYGQLEKRNENKDTFMNIFKSSRIPLSPEFTNQSDNKNPLKVTTINNFKGVLSTRTNIFNKSPKARENKQNLAFTQTFKEMLDVLHLGFSINNPVIFEGNPGQGKQTAIKYIAEMLGYEVINIVISKTTKVDDLLGKITIKRDNNNEINVNLIETKLVRALKSNNKSDDDSKKPIIVFHNLNNASSAVLAVLNTIFDQHQKDLLLPDGSTIIKGRINLVGIFNPQNGIFNRDKLPSSLIYSSIYHIVNNPDEFDILSVIEKEFEHTEFKKDFELFHKRFMKTKSIAESANSSPLTLNDIVKYKIFREVTFGKFDENIISLMIFAYRFIHQTYIDQVRDKLSLPDMKFILDIRHDPFKKILSVRTSKESEKCIRLPISEEASTPGSIQDIQLSIASLTRPQKHCLLFLICCYLSKQTCIVQGPTASGKSFLIQLFAKMLGKELNIIQLNSETGSSILTGQSILSNELTDEDVNDFHDILSQLKEVDPKFDNYIWDNFDGDPKKWKRNDFTNLRNYMNVFRNEKLVEVIDKINENKNDNEKIREYQNEKEAEEKMTEMKKIIEEKLEGAQNANIKDQLNEMINEIKSLENLSKKLEKIRQRINELIQPAKRFHNIKSTFIKAMERGEWILLDGIELSPPEIAEKISSLCDYGDNQEFDLVECGEGYYFTRKKLPNSNQIHEDFRLFITYNPTSQIESKQIDPVLLNKCAQFTLPPIDSKPEYSAQLLLGSLTKAYPKEFRLYVSKRTADMHDFVRKESINDKDSFAGDSLITARRLKFVINEYLDYAKDTDKESPMKNIYQPIHDSLFYYYYLSHIDKECKKDNSFKDKMIKEFLKIPDADQFLNLWYEDLVINDKYTDLFTYLRNVQVCSKGETKSSNFLFTDFIEKCLLVQIMDVPTILIHIKDTLDFISKSDYDNDYLSTNLDQEFVQLKMIELIFEDIKKQMKALKEENYNLSLNDKDLLEIKELNHPLSKLILLSKFVSDESTCFSSNIPRVLFNNKFFILMKLLMRMIENDDKMIQFTEFIKILQENPSFIPLIESRIPYNLFVGTQFQMINYIMPIIKILHESEISFQIKINDRNYSFSYLKQASFEPLLTFEGNSPKFVINAEDKDIKFGPEQNDQKKIYDLLNDLINHPKESFSSKLSNFMKKEGPKDKLIPHLSLLLSNKNLSKSLVANIWSILYSFSRESIYIFSKYLQCLEQETIQSFYYLFINVEKENIEQIYDFTKKMINFGNEESYLWRIKNNTYKIDKNLDINSAKKKIDQIDLEILNLEEGNEIIRQINFNYDKTLETKWLPTYIQLLESEKKPINSIIDKLIQENTNLKLREKLSKIRNKLEKAQTMNPEQSALRTKVLKQINEDIKKDLTDDIVNNYDKQITRILQCFINSFPEPMSNDQGNYLKQNIFEDIIWFSSNKHIIDTKVKSKKENIFQVILELSRYEGTECIVDLLTNRLLCNNKRGNEINDDDIIIINSMLNAQLIYRLKKSSNLNKINQLDAIFNDLEKREPMNDKLLKWIDLKEVQYPQDFELCLPKFKPIDLLFLFVGKDDNSKFSQGPLLLDISYKNREKVKEILSPYLSTNYPSANEYSNVICQRLYQDFIDKKEMTLINKETCNIIIEIAQQIDSCNKAGFKFTFNDNGFINKKWWEDKNFINSYPSLVYWMIKNPRNTIQLQDIFSNNKVYFSENRLPFSLFSLRLRSSENCIAFDCNSFTETGKYLRQQLNEIVKNHIKEKVKLFKPVETKWLNLLLPSLPFDISNPDYQMFYQFFLNISEDDTRLNPIINAQKQKEIKKFIQNVCKLIFDDTIDSYLYPKDGTLENEIAKNVFSFVLNPNDFIGSQIQLEINRLFKEVIESKDYSNLIDYLKTIKKDVNEKTSRLEAIIKQEIDIRNQIYKEDAEAKQLREFNEKKKNISKMINDFNISYQILANPNPNLKFKNLQKHSLKIEAETKDFKDEFYNLDNVIDKNGDKISMICFYYKFDWSKYHRYKPKYDPYKFTCKVDIIISKDNKTESVRLSPNQKYYFFPWQINDDIKNKIDKILSYYWEIKWSKCTISPISKKFEIDAYCKSKVKSVKPIIASIYFGQYISYNKFIKSIYDTTGKIISSVAILDKNLHHNIIDKTTFEIIDDSIDQTKYLINNFSVSFQDKSTCPQVQNLLPDLKTIFNQLYEYLRIINSMLKNKIDVMWKASYENSTSLVKAFLKRKYELPFPNVQTRKPYSLNLLKNVVNNDFFSNPILSVDKGSIVCCFKSLNCHIGPIVPSIYASKRARVNFISFIEESFSMQIEIVNQNQKDKYQHIFSSKGSFSNGELVQIFVSLPDEDVDIETRIHFTSEKLKELFLPCKFSFKILPLSFLISCSGQQLSFAGDAFYLCKDYLISSTILSFNIQNYYLKEKINYEYQILSQNDNTSPEPEIRINQNKLELAIPKIRDVKKLHAELKLKFSDKLITSIFINSVIIPFDFAFDVYDTDSKRYVTDTTIFFSTKYFDRDITLHFRIYGPSFYENFEGSITENLPYELYIKEFSNIDKKFIINGDKEFDIILTPNKNSYTIKSYNSYWRHSFTVTINGVQKQVYLSFKEVDSQIMDYYDINKKYVKKYLTVGYTNNTKEWNILNESSKPNAYSIIASPFSYHILNQISVSYNLDCEVIKATSNLFICVNANGSFLENSEMVSTPITKEGKKKRIYEIFDDCTKSPYFYPIYGISGGAWYPAFSIYPDMPLKELKFNEENIKIAKSNLEKFERYQDRFYRNVNFRQFNKLLYLGSVIKNISNFISYLPKEIKTKFDQLIAASKTISENDPKMIILSHNAIILFRNIFYDRYQKIKNDRFNISSSPLSQQEIDDEINVCYNVYCSVDPHACHYDIYSKTIERFDKLKGEIKKIKIEARPQNEEKCDAYLCEYRDNFITTPKKRNEQPKYIIISNSSKSSLNDMSNIQIQLPKVKFVKEFSLQTIPKLREFYDSHIKGIRLLPVFVSVMKSRNDHKMEIEATEYFNTLLQIYENLPDKDYSIISSTTNLFSESFASMIGKFKKAGVDFKNILPKKCIVPEEDYQGFIELPEKDRITPLPPERWTIYNPYQPYIPFIPEEEQPKVYYPEEEEKEDNDEYNDSDDDDNPQKLPNTNDDKPEQDDEKRDIGFVNIVDEYRSKLKNELNKNKPAAVTQEQSDKKAESQGAEPQTVFVLNNPQSMSITNDQLDGMISTFTDEMGIERALNRMENMDQNSPLKIYNTEDHKILDKSILNTSKTNFPIYKLMQQGLYFANKFFIAASEMDIPRSEFAVNILVDCSSFISDENKIFNMLIICALTHALNTIGIPYSAAVIADQEFKCIIKQFEDPHSLKYLQMICECLLIKRFRTKLATSVQFAINKMAYPKDERPYRAIFVFSDGLDEQLILPKAWSSSIFTNDKISCGFVFIKSSKLTKEKVDLLEEKWSNFENVINKSGKPKIVKIASIKAEIKIEVDDENKDKIKDEISKKLIDLFKAVMERNIDKNNKALKVHEYENPIFSVDELVSTKRISDYMKTNFTKINKIFAKSTSVLKSAKSTIDKLNPRVYQNIIKKVLKCKLSNDVKTDALIKEFIINRINIDSSPLETVFKLNKASQLILSSTGTEFDIIALVLNLINPVPEPMIYLEERGGWIRYYSVSIVIDPSISCFDDLSGSHSLQTIQTILSSLATLDIQCFDLIIAGNPNPIIICSDVGTLYALSNKSSLYDSLFSALQKPSTNTDLASAIHTVFDLGRLRSSDYTSVLFVLTNGMYESHERERIIDSVNMCVQSGISTFGIGIGVYPKGIEKLFPQVVFSPNPSNVMKAVASLYGDNISISNRMLPITFAMPNHKDLIEAMKSLVDNAKKPIFKALVDELKDITPYLDAFDDLYNQEQEIYDPETGYKNPVGKNTEMYVKNLFNSQKILIVMLWDYTLNPDNEEHFVHPEYITKPSKEGIDCIKTAVDYYGISLTVVQNYEDAIKELTKQTSQGLCDYYATWVFCGPPYPMLPKEKKKENGQTIIIEPNVDLVGQFNEVLIQFWKNGGSIVFWAEGEPLNYQVNLFLEEATFEKGEKTRLRIHGSHKGEGYLEPDPSGTLQKNSTFNRHPNIFKQCQRPMLSNNIGRIFEGISIGYADAGKTYPFKPFSKDSEGGISALFYPANIKEGTGDIIIDCGYTKCFTNMETDGTSRYVQNIAGWTARPEVHLIIDGKQPHEWRPKAVKFEIDHTVFWTRFLTQPIDDLNKLRRLWAIDSSESVRYNDFYHNELRKLIGPKRDGDEFYIWDNDNHKKTYEEIMAFINNREGHTGTQSHLIAEIATKSKIRDHLIIVTDGTVLPKEIKLSDDEIRKNKIRFKYVTTYVICDANPPELIEQKRRNPGISEAELDKYRLKCDLSVGAPYCRGTQNKTFAITTANKKEPMASLTAEDIKALNNISNINNFATFNNEFEKLRTAIQAATLGTENNNDISNKLDELYKRISKTIDATQKTEFENNFYILKMMAQGALRGAFTEEDIAAALRKKPPYQNSI</sequence>
<dbReference type="Gene3D" id="1.10.510.10">
    <property type="entry name" value="Transferase(Phosphotransferase) domain 1"/>
    <property type="match status" value="1"/>
</dbReference>
<feature type="coiled-coil region" evidence="4">
    <location>
        <begin position="2283"/>
        <end position="2363"/>
    </location>
</feature>
<evidence type="ECO:0000259" key="6">
    <source>
        <dbReference type="PROSITE" id="PS50011"/>
    </source>
</evidence>
<feature type="compositionally biased region" description="Acidic residues" evidence="5">
    <location>
        <begin position="4852"/>
        <end position="4869"/>
    </location>
</feature>
<dbReference type="InterPro" id="IPR027417">
    <property type="entry name" value="P-loop_NTPase"/>
</dbReference>
<dbReference type="SMART" id="SM00220">
    <property type="entry name" value="S_TKc"/>
    <property type="match status" value="1"/>
</dbReference>
<dbReference type="SUPFAM" id="SSF53300">
    <property type="entry name" value="vWA-like"/>
    <property type="match status" value="1"/>
</dbReference>
<gene>
    <name evidence="7" type="ORF">M9Y10_032911</name>
</gene>
<name>A0ABR2GY46_9EUKA</name>
<keyword evidence="4" id="KW-0175">Coiled coil</keyword>
<dbReference type="SUPFAM" id="SSF52540">
    <property type="entry name" value="P-loop containing nucleoside triphosphate hydrolases"/>
    <property type="match status" value="7"/>
</dbReference>
<proteinExistence type="inferred from homology"/>
<comment type="similarity">
    <text evidence="1">Belongs to the protein kinase superfamily. TKL Ser/Thr protein kinase family. ROCO subfamily.</text>
</comment>